<organism evidence="8 9">
    <name type="scientific">Castellaniella hirudinis</name>
    <dbReference type="NCBI Taxonomy" id="1144617"/>
    <lineage>
        <taxon>Bacteria</taxon>
        <taxon>Pseudomonadati</taxon>
        <taxon>Pseudomonadota</taxon>
        <taxon>Betaproteobacteria</taxon>
        <taxon>Burkholderiales</taxon>
        <taxon>Alcaligenaceae</taxon>
        <taxon>Castellaniella</taxon>
    </lineage>
</organism>
<sequence>MIKSIQGLLQWLFLRLEGLFNAAFGDRINPFYHLGAISFFLFWVVGGSGLYLYVFFETGIVEAYDSVVALSTAQWWLGGILRSVHRYASDAMVLTMALHMLRYFAFDRFRGFRWFSWLTGIMLIWMVYATGINGYMLPWDRLAQYVTVASFEWLDWLPIFDGALMRNFLYDEHVGNRFFTLLSFMHVGLPLVVLMVMTIHAQRVPKARTTPPRPVVAGLLVTMAVLALVAPVYSQGGPSHLAQGITRIEPDWFYMAVFPLMTQWPMAWVWAVVIGASVLLALLPWWPPRFRRSERRMAELAIHGAQGAGAQLQAREGETVLDAGLREGLALSFECRNGACGLCLCTVQQGAYDHRPYSPGALSDGQKSRGMALMCCVVPRGDMVIEVDDFVTGAAGVVREYTAQVVRLEPLSADVMLLALRPSDGVLPDFKAGQYINIMLDDGQRRAFSFANRPNDGGGLIELHVRLVPGGRFTTHVFQGMKPGDVVRFEGPLGRFTLRDSRQPILFVAGATGFAPVKSILEDAFARGIQRPMRLYWGVRRREDLYMLDRCEQWQRRHGNFTVVPVLSESAEGDGWAGRTGLVHEAILADFADLSGYEVYLCGSVRMVETAAPAFIAQGLDEGVCFSDAFLPAARAPDPAVPSAP</sequence>
<dbReference type="InterPro" id="IPR008333">
    <property type="entry name" value="Cbr1-like_FAD-bd_dom"/>
</dbReference>
<dbReference type="Proteomes" id="UP001595756">
    <property type="component" value="Unassembled WGS sequence"/>
</dbReference>
<dbReference type="RefSeq" id="WP_376812018.1">
    <property type="nucleotide sequence ID" value="NZ_JBHSDY010000003.1"/>
</dbReference>
<comment type="cofactor">
    <cofactor evidence="1">
        <name>FAD</name>
        <dbReference type="ChEBI" id="CHEBI:57692"/>
    </cofactor>
</comment>
<keyword evidence="4" id="KW-0812">Transmembrane</keyword>
<evidence type="ECO:0000256" key="2">
    <source>
        <dbReference type="ARBA" id="ARBA00011649"/>
    </source>
</evidence>
<dbReference type="InterPro" id="IPR017938">
    <property type="entry name" value="Riboflavin_synthase-like_b-brl"/>
</dbReference>
<evidence type="ECO:0000256" key="1">
    <source>
        <dbReference type="ARBA" id="ARBA00001974"/>
    </source>
</evidence>
<keyword evidence="4" id="KW-0472">Membrane</keyword>
<gene>
    <name evidence="8" type="ORF">ACFO0J_05285</name>
</gene>
<keyword evidence="3" id="KW-0411">Iron-sulfur</keyword>
<protein>
    <submittedName>
        <fullName evidence="8">Cytochrome b N-terminal domain-containing protein</fullName>
    </submittedName>
</protein>
<evidence type="ECO:0000313" key="9">
    <source>
        <dbReference type="Proteomes" id="UP001595756"/>
    </source>
</evidence>
<evidence type="ECO:0000259" key="5">
    <source>
        <dbReference type="PROSITE" id="PS51002"/>
    </source>
</evidence>
<name>A0ABV8RZ11_9BURK</name>
<dbReference type="Gene3D" id="2.40.30.10">
    <property type="entry name" value="Translation factors"/>
    <property type="match status" value="1"/>
</dbReference>
<dbReference type="Pfam" id="PF00970">
    <property type="entry name" value="FAD_binding_6"/>
    <property type="match status" value="1"/>
</dbReference>
<dbReference type="SUPFAM" id="SSF63380">
    <property type="entry name" value="Riboflavin synthase domain-like"/>
    <property type="match status" value="1"/>
</dbReference>
<keyword evidence="3" id="KW-0479">Metal-binding</keyword>
<dbReference type="InterPro" id="IPR036010">
    <property type="entry name" value="2Fe-2S_ferredoxin-like_sf"/>
</dbReference>
<dbReference type="PROSITE" id="PS51002">
    <property type="entry name" value="CYTB_NTER"/>
    <property type="match status" value="1"/>
</dbReference>
<dbReference type="Pfam" id="PF00033">
    <property type="entry name" value="Cytochrome_B"/>
    <property type="match status" value="1"/>
</dbReference>
<keyword evidence="3" id="KW-0408">Iron</keyword>
<dbReference type="CDD" id="cd06189">
    <property type="entry name" value="flavin_oxioreductase"/>
    <property type="match status" value="1"/>
</dbReference>
<evidence type="ECO:0000259" key="7">
    <source>
        <dbReference type="PROSITE" id="PS51384"/>
    </source>
</evidence>
<dbReference type="PRINTS" id="PR00410">
    <property type="entry name" value="PHEHYDRXLASE"/>
</dbReference>
<dbReference type="PROSITE" id="PS51384">
    <property type="entry name" value="FAD_FR"/>
    <property type="match status" value="1"/>
</dbReference>
<dbReference type="InterPro" id="IPR005797">
    <property type="entry name" value="Cyt_b/b6_N"/>
</dbReference>
<dbReference type="EMBL" id="JBHSDY010000003">
    <property type="protein sequence ID" value="MFC4297451.1"/>
    <property type="molecule type" value="Genomic_DNA"/>
</dbReference>
<comment type="subunit">
    <text evidence="2">The main subunits of complex b-c1 are: cytochrome b, cytochrome c1 and the Rieske protein.</text>
</comment>
<dbReference type="InterPro" id="IPR016174">
    <property type="entry name" value="Di-haem_cyt_TM"/>
</dbReference>
<keyword evidence="4" id="KW-1133">Transmembrane helix</keyword>
<dbReference type="InterPro" id="IPR039261">
    <property type="entry name" value="FNR_nucleotide-bd"/>
</dbReference>
<keyword evidence="3" id="KW-0001">2Fe-2S</keyword>
<evidence type="ECO:0000313" key="8">
    <source>
        <dbReference type="EMBL" id="MFC4297451.1"/>
    </source>
</evidence>
<proteinExistence type="predicted"/>
<dbReference type="SUPFAM" id="SSF52343">
    <property type="entry name" value="Ferredoxin reductase-like, C-terminal NADP-linked domain"/>
    <property type="match status" value="1"/>
</dbReference>
<feature type="transmembrane region" description="Helical" evidence="4">
    <location>
        <begin position="213"/>
        <end position="233"/>
    </location>
</feature>
<accession>A0ABV8RZ11</accession>
<feature type="domain" description="2Fe-2S ferredoxin-type" evidence="6">
    <location>
        <begin position="298"/>
        <end position="391"/>
    </location>
</feature>
<evidence type="ECO:0000256" key="3">
    <source>
        <dbReference type="ARBA" id="ARBA00022714"/>
    </source>
</evidence>
<feature type="domain" description="Cytochrome b/b6 N-terminal region profile" evidence="5">
    <location>
        <begin position="8"/>
        <end position="213"/>
    </location>
</feature>
<feature type="transmembrane region" description="Helical" evidence="4">
    <location>
        <begin position="117"/>
        <end position="137"/>
    </location>
</feature>
<dbReference type="InterPro" id="IPR001041">
    <property type="entry name" value="2Fe-2S_ferredoxin-type"/>
</dbReference>
<dbReference type="CDD" id="cd00207">
    <property type="entry name" value="fer2"/>
    <property type="match status" value="1"/>
</dbReference>
<evidence type="ECO:0000259" key="6">
    <source>
        <dbReference type="PROSITE" id="PS51085"/>
    </source>
</evidence>
<dbReference type="InterPro" id="IPR001433">
    <property type="entry name" value="OxRdtase_FAD/NAD-bd"/>
</dbReference>
<evidence type="ECO:0000256" key="4">
    <source>
        <dbReference type="SAM" id="Phobius"/>
    </source>
</evidence>
<dbReference type="PANTHER" id="PTHR47354">
    <property type="entry name" value="NADH OXIDOREDUCTASE HCR"/>
    <property type="match status" value="1"/>
</dbReference>
<dbReference type="InterPro" id="IPR017927">
    <property type="entry name" value="FAD-bd_FR_type"/>
</dbReference>
<dbReference type="PROSITE" id="PS51085">
    <property type="entry name" value="2FE2S_FER_2"/>
    <property type="match status" value="1"/>
</dbReference>
<dbReference type="Gene3D" id="1.20.810.10">
    <property type="entry name" value="Cytochrome Bc1 Complex, Chain C"/>
    <property type="match status" value="1"/>
</dbReference>
<feature type="transmembrane region" description="Helical" evidence="4">
    <location>
        <begin position="178"/>
        <end position="201"/>
    </location>
</feature>
<feature type="transmembrane region" description="Helical" evidence="4">
    <location>
        <begin position="32"/>
        <end position="56"/>
    </location>
</feature>
<dbReference type="InterPro" id="IPR050415">
    <property type="entry name" value="MRET"/>
</dbReference>
<dbReference type="SUPFAM" id="SSF54292">
    <property type="entry name" value="2Fe-2S ferredoxin-like"/>
    <property type="match status" value="1"/>
</dbReference>
<dbReference type="InterPro" id="IPR006058">
    <property type="entry name" value="2Fe2S_fd_BS"/>
</dbReference>
<dbReference type="Pfam" id="PF00175">
    <property type="entry name" value="NAD_binding_1"/>
    <property type="match status" value="1"/>
</dbReference>
<feature type="domain" description="FAD-binding FR-type" evidence="7">
    <location>
        <begin position="398"/>
        <end position="499"/>
    </location>
</feature>
<dbReference type="Gene3D" id="3.40.50.80">
    <property type="entry name" value="Nucleotide-binding domain of ferredoxin-NADP reductase (FNR) module"/>
    <property type="match status" value="1"/>
</dbReference>
<feature type="transmembrane region" description="Helical" evidence="4">
    <location>
        <begin position="267"/>
        <end position="286"/>
    </location>
</feature>
<dbReference type="Gene3D" id="3.10.20.30">
    <property type="match status" value="1"/>
</dbReference>
<dbReference type="PANTHER" id="PTHR47354:SF5">
    <property type="entry name" value="PROTEIN RFBI"/>
    <property type="match status" value="1"/>
</dbReference>
<keyword evidence="9" id="KW-1185">Reference proteome</keyword>
<reference evidence="9" key="1">
    <citation type="journal article" date="2019" name="Int. J. Syst. Evol. Microbiol.">
        <title>The Global Catalogue of Microorganisms (GCM) 10K type strain sequencing project: providing services to taxonomists for standard genome sequencing and annotation.</title>
        <authorList>
            <consortium name="The Broad Institute Genomics Platform"/>
            <consortium name="The Broad Institute Genome Sequencing Center for Infectious Disease"/>
            <person name="Wu L."/>
            <person name="Ma J."/>
        </authorList>
    </citation>
    <scope>NUCLEOTIDE SEQUENCE [LARGE SCALE GENOMIC DNA]</scope>
    <source>
        <strain evidence="9">CGMCC 1.19029</strain>
    </source>
</reference>
<dbReference type="SUPFAM" id="SSF81342">
    <property type="entry name" value="Transmembrane di-heme cytochromes"/>
    <property type="match status" value="1"/>
</dbReference>
<dbReference type="PROSITE" id="PS00197">
    <property type="entry name" value="2FE2S_FER_1"/>
    <property type="match status" value="1"/>
</dbReference>
<comment type="caution">
    <text evidence="8">The sequence shown here is derived from an EMBL/GenBank/DDBJ whole genome shotgun (WGS) entry which is preliminary data.</text>
</comment>
<dbReference type="InterPro" id="IPR027387">
    <property type="entry name" value="Cytb/b6-like_sf"/>
</dbReference>
<dbReference type="Pfam" id="PF00111">
    <property type="entry name" value="Fer2"/>
    <property type="match status" value="1"/>
</dbReference>
<dbReference type="InterPro" id="IPR012675">
    <property type="entry name" value="Beta-grasp_dom_sf"/>
</dbReference>